<dbReference type="Proteomes" id="UP000001338">
    <property type="component" value="Unassembled WGS sequence"/>
</dbReference>
<gene>
    <name evidence="1" type="ORF">LEP1GSC036_4421</name>
</gene>
<dbReference type="EMBL" id="AFLV02000026">
    <property type="protein sequence ID" value="EKR65039.1"/>
    <property type="molecule type" value="Genomic_DNA"/>
</dbReference>
<evidence type="ECO:0000313" key="1">
    <source>
        <dbReference type="EMBL" id="EKR65039.1"/>
    </source>
</evidence>
<organism evidence="1 2">
    <name type="scientific">Leptospira weilii str. 2006001853</name>
    <dbReference type="NCBI Taxonomy" id="1001589"/>
    <lineage>
        <taxon>Bacteria</taxon>
        <taxon>Pseudomonadati</taxon>
        <taxon>Spirochaetota</taxon>
        <taxon>Spirochaetia</taxon>
        <taxon>Leptospirales</taxon>
        <taxon>Leptospiraceae</taxon>
        <taxon>Leptospira</taxon>
    </lineage>
</organism>
<comment type="caution">
    <text evidence="1">The sequence shown here is derived from an EMBL/GenBank/DDBJ whole genome shotgun (WGS) entry which is preliminary data.</text>
</comment>
<sequence>MENSLFCNSHLFFGTLRKKLKKTYERTGFKISLPILFCLRENSFSKNQTAYLHTQNYLENPNPIFLS</sequence>
<protein>
    <submittedName>
        <fullName evidence="1">Uncharacterized protein</fullName>
    </submittedName>
</protein>
<accession>A0A828Z5T3</accession>
<reference evidence="1 2" key="1">
    <citation type="submission" date="2012-10" db="EMBL/GenBank/DDBJ databases">
        <authorList>
            <person name="Harkins D.M."/>
            <person name="Durkin A.S."/>
            <person name="Brinkac L.M."/>
            <person name="Haft D.H."/>
            <person name="Selengut J.D."/>
            <person name="Sanka R."/>
            <person name="DePew J."/>
            <person name="Purushe J."/>
            <person name="Whelen A.C."/>
            <person name="Vinetz J.M."/>
            <person name="Sutton G.G."/>
            <person name="Nierman W.C."/>
            <person name="Fouts D.E."/>
        </authorList>
    </citation>
    <scope>NUCLEOTIDE SEQUENCE [LARGE SCALE GENOMIC DNA]</scope>
    <source>
        <strain evidence="1 2">2006001853</strain>
    </source>
</reference>
<evidence type="ECO:0000313" key="2">
    <source>
        <dbReference type="Proteomes" id="UP000001338"/>
    </source>
</evidence>
<name>A0A828Z5T3_9LEPT</name>
<dbReference type="AlphaFoldDB" id="A0A828Z5T3"/>
<proteinExistence type="predicted"/>